<evidence type="ECO:0000259" key="5">
    <source>
        <dbReference type="PROSITE" id="PS51192"/>
    </source>
</evidence>
<evidence type="ECO:0000256" key="4">
    <source>
        <dbReference type="ARBA" id="ARBA00022840"/>
    </source>
</evidence>
<dbReference type="InterPro" id="IPR050474">
    <property type="entry name" value="Hel308_SKI2-like"/>
</dbReference>
<sequence length="939" mass="103412">MKLPDNYIAAENSSAAMLRGQNLAPFSVGEMLAIAQNVMGAYQRAPIIEQSGALHNEDSAKPLIAAARILEVIGHNQTRREVESDIIRRTQLLAALAFGMAGNLPSAAAIIRRMKLEEMGSDAEFVSVAVTSPATIPELLAIDNVRGSLRSFLEHLAYVLYSGDPVYEGQLMPLLSGLIGNATGPFNTALLVNARLVLKHVIDLSVARALTRSSAFMRSFGEALYNHGRPCFLPPQKQILEHSNFGNTGANAVVTVPTSGGKTLLAEFAIARALEAGPGLAVYVVPYIALGNQVRDTLSRHFGTLARVHALFGGFKADSYIDPTAHREIVVATPERLDALLRTGSLYSSLRVAIFDEAHIIENGVRGTRIEALITRLRLQQQFGAKFRLILLSAVLSNVDAMCKWLGPDTVNVNNNWRPTARRVAIWRNTGRLEWIYANDTLRPDGRQPNETLVEQVLPWPKTMYATDTYQGIRSQLPAAFTNVAYLARFMWQLLGGPILIVCGTKANTRGLAKTLASSIVPRSVQPQCIIDIIELINREHKHLSGLSYLLNRGVTYHNASLPMGVRKLIEEAIRQREIMFVSATTTLAEGVDLPFRTTILFDWLSGFKEKQSPMPSLLFRNIAGRCGRAGEFVEGDTIIFDNLLGALRYTHEAVRGEAQTQLLAAPQPLMSTIGNDNLPPHEREAIKATISSQLMAVIPEHPMVDNIDQHFARSTYAHFIGKDASSALLDARRELLDSSQSEPFARAASPMWLTPKGIAANATGLSAATVNELVTFLASLPAQMDIDLLSLELIKTVGFLPEQGNLTLAELAAGTLKKSYLDINEWSELSLKWRTRVKYEEMFVEMQKAQKSKSAVHPRVWIEGQSENDYVEGQYDKFVEVIEYGFGVFLPWMLRACSYLAPISGNAHAITRDWTGEAALYENSRVTDLEAADENVEM</sequence>
<evidence type="ECO:0000313" key="7">
    <source>
        <dbReference type="EMBL" id="GAA0596504.1"/>
    </source>
</evidence>
<keyword evidence="3" id="KW-0347">Helicase</keyword>
<dbReference type="Gene3D" id="3.40.50.300">
    <property type="entry name" value="P-loop containing nucleotide triphosphate hydrolases"/>
    <property type="match status" value="2"/>
</dbReference>
<evidence type="ECO:0000256" key="1">
    <source>
        <dbReference type="ARBA" id="ARBA00022741"/>
    </source>
</evidence>
<organism evidence="7 8">
    <name type="scientific">Paenochrobactrum glaciei</name>
    <dbReference type="NCBI Taxonomy" id="486407"/>
    <lineage>
        <taxon>Bacteria</taxon>
        <taxon>Pseudomonadati</taxon>
        <taxon>Pseudomonadota</taxon>
        <taxon>Alphaproteobacteria</taxon>
        <taxon>Hyphomicrobiales</taxon>
        <taxon>Brucellaceae</taxon>
        <taxon>Paenochrobactrum</taxon>
    </lineage>
</organism>
<dbReference type="EMBL" id="BAAADE010000001">
    <property type="protein sequence ID" value="GAA0596504.1"/>
    <property type="molecule type" value="Genomic_DNA"/>
</dbReference>
<accession>A0ABP3QSG8</accession>
<dbReference type="InterPro" id="IPR001650">
    <property type="entry name" value="Helicase_C-like"/>
</dbReference>
<dbReference type="PROSITE" id="PS51192">
    <property type="entry name" value="HELICASE_ATP_BIND_1"/>
    <property type="match status" value="1"/>
</dbReference>
<dbReference type="RefSeq" id="WP_343802064.1">
    <property type="nucleotide sequence ID" value="NZ_BAAADE010000001.1"/>
</dbReference>
<keyword evidence="2" id="KW-0378">Hydrolase</keyword>
<dbReference type="Pfam" id="PF00270">
    <property type="entry name" value="DEAD"/>
    <property type="match status" value="1"/>
</dbReference>
<dbReference type="SMART" id="SM00487">
    <property type="entry name" value="DEXDc"/>
    <property type="match status" value="1"/>
</dbReference>
<dbReference type="SMART" id="SM00490">
    <property type="entry name" value="HELICc"/>
    <property type="match status" value="1"/>
</dbReference>
<evidence type="ECO:0008006" key="9">
    <source>
        <dbReference type="Google" id="ProtNLM"/>
    </source>
</evidence>
<dbReference type="Proteomes" id="UP001424441">
    <property type="component" value="Unassembled WGS sequence"/>
</dbReference>
<dbReference type="PROSITE" id="PS51194">
    <property type="entry name" value="HELICASE_CTER"/>
    <property type="match status" value="1"/>
</dbReference>
<dbReference type="InterPro" id="IPR027417">
    <property type="entry name" value="P-loop_NTPase"/>
</dbReference>
<evidence type="ECO:0000313" key="8">
    <source>
        <dbReference type="Proteomes" id="UP001424441"/>
    </source>
</evidence>
<dbReference type="PANTHER" id="PTHR47961">
    <property type="entry name" value="DNA POLYMERASE THETA, PUTATIVE (AFU_ORTHOLOGUE AFUA_1G05260)-RELATED"/>
    <property type="match status" value="1"/>
</dbReference>
<proteinExistence type="predicted"/>
<keyword evidence="8" id="KW-1185">Reference proteome</keyword>
<feature type="domain" description="Helicase ATP-binding" evidence="5">
    <location>
        <begin position="243"/>
        <end position="414"/>
    </location>
</feature>
<dbReference type="InterPro" id="IPR011545">
    <property type="entry name" value="DEAD/DEAH_box_helicase_dom"/>
</dbReference>
<dbReference type="CDD" id="cd17921">
    <property type="entry name" value="DEXHc_Ski2"/>
    <property type="match status" value="1"/>
</dbReference>
<gene>
    <name evidence="7" type="ORF">GCM10008943_09540</name>
</gene>
<name>A0ABP3QSG8_9HYPH</name>
<evidence type="ECO:0000256" key="3">
    <source>
        <dbReference type="ARBA" id="ARBA00022806"/>
    </source>
</evidence>
<dbReference type="PANTHER" id="PTHR47961:SF10">
    <property type="entry name" value="ATP-DEPENDENT DNA HELICASE HEL308"/>
    <property type="match status" value="1"/>
</dbReference>
<evidence type="ECO:0000256" key="2">
    <source>
        <dbReference type="ARBA" id="ARBA00022801"/>
    </source>
</evidence>
<protein>
    <recommendedName>
        <fullName evidence="9">DEAD/DEAH box helicase</fullName>
    </recommendedName>
</protein>
<comment type="caution">
    <text evidence="7">The sequence shown here is derived from an EMBL/GenBank/DDBJ whole genome shotgun (WGS) entry which is preliminary data.</text>
</comment>
<keyword evidence="1" id="KW-0547">Nucleotide-binding</keyword>
<feature type="domain" description="Helicase C-terminal" evidence="6">
    <location>
        <begin position="486"/>
        <end position="687"/>
    </location>
</feature>
<dbReference type="InterPro" id="IPR014001">
    <property type="entry name" value="Helicase_ATP-bd"/>
</dbReference>
<reference evidence="8" key="1">
    <citation type="journal article" date="2019" name="Int. J. Syst. Evol. Microbiol.">
        <title>The Global Catalogue of Microorganisms (GCM) 10K type strain sequencing project: providing services to taxonomists for standard genome sequencing and annotation.</title>
        <authorList>
            <consortium name="The Broad Institute Genomics Platform"/>
            <consortium name="The Broad Institute Genome Sequencing Center for Infectious Disease"/>
            <person name="Wu L."/>
            <person name="Ma J."/>
        </authorList>
    </citation>
    <scope>NUCLEOTIDE SEQUENCE [LARGE SCALE GENOMIC DNA]</scope>
    <source>
        <strain evidence="8">JCM 15115</strain>
    </source>
</reference>
<evidence type="ECO:0000259" key="6">
    <source>
        <dbReference type="PROSITE" id="PS51194"/>
    </source>
</evidence>
<dbReference type="SUPFAM" id="SSF52540">
    <property type="entry name" value="P-loop containing nucleoside triphosphate hydrolases"/>
    <property type="match status" value="1"/>
</dbReference>
<keyword evidence="4" id="KW-0067">ATP-binding</keyword>